<dbReference type="InterPro" id="IPR000524">
    <property type="entry name" value="Tscrpt_reg_HTH_GntR"/>
</dbReference>
<dbReference type="Gene3D" id="1.10.10.10">
    <property type="entry name" value="Winged helix-like DNA-binding domain superfamily/Winged helix DNA-binding domain"/>
    <property type="match status" value="1"/>
</dbReference>
<proteinExistence type="predicted"/>
<organism evidence="5 6">
    <name type="scientific">Microbacterium resistens</name>
    <dbReference type="NCBI Taxonomy" id="156977"/>
    <lineage>
        <taxon>Bacteria</taxon>
        <taxon>Bacillati</taxon>
        <taxon>Actinomycetota</taxon>
        <taxon>Actinomycetes</taxon>
        <taxon>Micrococcales</taxon>
        <taxon>Microbacteriaceae</taxon>
        <taxon>Microbacterium</taxon>
    </lineage>
</organism>
<dbReference type="InterPro" id="IPR036388">
    <property type="entry name" value="WH-like_DNA-bd_sf"/>
</dbReference>
<dbReference type="PROSITE" id="PS50949">
    <property type="entry name" value="HTH_GNTR"/>
    <property type="match status" value="1"/>
</dbReference>
<evidence type="ECO:0000256" key="2">
    <source>
        <dbReference type="ARBA" id="ARBA00023125"/>
    </source>
</evidence>
<gene>
    <name evidence="5" type="ORF">K8F61_13315</name>
</gene>
<dbReference type="SUPFAM" id="SSF48008">
    <property type="entry name" value="GntR ligand-binding domain-like"/>
    <property type="match status" value="1"/>
</dbReference>
<dbReference type="Pfam" id="PF00392">
    <property type="entry name" value="GntR"/>
    <property type="match status" value="1"/>
</dbReference>
<dbReference type="Proteomes" id="UP001199642">
    <property type="component" value="Chromosome"/>
</dbReference>
<protein>
    <submittedName>
        <fullName evidence="5">GntR family transcriptional regulator</fullName>
    </submittedName>
</protein>
<name>A0ABY3RQW4_9MICO</name>
<dbReference type="PANTHER" id="PTHR43537">
    <property type="entry name" value="TRANSCRIPTIONAL REGULATOR, GNTR FAMILY"/>
    <property type="match status" value="1"/>
</dbReference>
<reference evidence="5 6" key="1">
    <citation type="submission" date="2023-01" db="EMBL/GenBank/DDBJ databases">
        <title>Characterization of estradiol degrading bacteria Microbacterium sp. MZT7 and reveal degrading genes through genome analysis.</title>
        <authorList>
            <person name="Hao P."/>
            <person name="Gao Y."/>
        </authorList>
    </citation>
    <scope>NUCLEOTIDE SEQUENCE [LARGE SCALE GENOMIC DNA]</scope>
    <source>
        <strain evidence="5 6">MZT7</strain>
    </source>
</reference>
<evidence type="ECO:0000259" key="4">
    <source>
        <dbReference type="PROSITE" id="PS50949"/>
    </source>
</evidence>
<sequence>MPVPKNAEQEPAKRTLLRDTVLQRIREAILDGTLQPGERLHDDQIEAWLGVSRTPIRDALNELSRVGLVEMAPNRYTRVAVPVEEEALAALQTLGAILGGVTRLAVPRLSGRVKKDVLKQFTVVVRHLRADDGPGTNAAASALWRMIAKECGNPLLFALFEQTIDGLAFKLRVATVDKLFDFAIFADRFEELAERIREGDAIGAELAVERAHLLPPENATA</sequence>
<dbReference type="Pfam" id="PF07729">
    <property type="entry name" value="FCD"/>
    <property type="match status" value="1"/>
</dbReference>
<feature type="domain" description="HTH gntR-type" evidence="4">
    <location>
        <begin position="15"/>
        <end position="82"/>
    </location>
</feature>
<accession>A0ABY3RQW4</accession>
<dbReference type="InterPro" id="IPR008920">
    <property type="entry name" value="TF_FadR/GntR_C"/>
</dbReference>
<evidence type="ECO:0000256" key="1">
    <source>
        <dbReference type="ARBA" id="ARBA00023015"/>
    </source>
</evidence>
<dbReference type="RefSeq" id="WP_231819468.1">
    <property type="nucleotide sequence ID" value="NZ_CP082781.1"/>
</dbReference>
<dbReference type="PANTHER" id="PTHR43537:SF24">
    <property type="entry name" value="GLUCONATE OPERON TRANSCRIPTIONAL REPRESSOR"/>
    <property type="match status" value="1"/>
</dbReference>
<evidence type="ECO:0000256" key="3">
    <source>
        <dbReference type="ARBA" id="ARBA00023163"/>
    </source>
</evidence>
<evidence type="ECO:0000313" key="5">
    <source>
        <dbReference type="EMBL" id="UGS25645.1"/>
    </source>
</evidence>
<dbReference type="CDD" id="cd07377">
    <property type="entry name" value="WHTH_GntR"/>
    <property type="match status" value="1"/>
</dbReference>
<dbReference type="InterPro" id="IPR036390">
    <property type="entry name" value="WH_DNA-bd_sf"/>
</dbReference>
<keyword evidence="1" id="KW-0805">Transcription regulation</keyword>
<keyword evidence="3" id="KW-0804">Transcription</keyword>
<dbReference type="EMBL" id="CP082781">
    <property type="protein sequence ID" value="UGS25645.1"/>
    <property type="molecule type" value="Genomic_DNA"/>
</dbReference>
<keyword evidence="6" id="KW-1185">Reference proteome</keyword>
<dbReference type="Gene3D" id="1.20.120.530">
    <property type="entry name" value="GntR ligand-binding domain-like"/>
    <property type="match status" value="1"/>
</dbReference>
<keyword evidence="2" id="KW-0238">DNA-binding</keyword>
<dbReference type="SMART" id="SM00345">
    <property type="entry name" value="HTH_GNTR"/>
    <property type="match status" value="1"/>
</dbReference>
<dbReference type="SUPFAM" id="SSF46785">
    <property type="entry name" value="Winged helix' DNA-binding domain"/>
    <property type="match status" value="1"/>
</dbReference>
<evidence type="ECO:0000313" key="6">
    <source>
        <dbReference type="Proteomes" id="UP001199642"/>
    </source>
</evidence>
<dbReference type="InterPro" id="IPR011711">
    <property type="entry name" value="GntR_C"/>
</dbReference>